<protein>
    <submittedName>
        <fullName evidence="1">Phage tail assembly chaperone</fullName>
    </submittedName>
</protein>
<keyword evidence="2" id="KW-1185">Reference proteome</keyword>
<comment type="caution">
    <text evidence="1">The sequence shown here is derived from an EMBL/GenBank/DDBJ whole genome shotgun (WGS) entry which is preliminary data.</text>
</comment>
<sequence length="74" mass="8183">MTKPHSNAPIPWSALMAFGLTRMRLSPETFWALSLAEVRVMATPPAPLRLAMPGRAELEALAQRYPDGERHGRG</sequence>
<gene>
    <name evidence="1" type="ORF">E2A64_07085</name>
</gene>
<dbReference type="Pfam" id="PF09550">
    <property type="entry name" value="Phage_TAC_6"/>
    <property type="match status" value="1"/>
</dbReference>
<dbReference type="Proteomes" id="UP000295131">
    <property type="component" value="Unassembled WGS sequence"/>
</dbReference>
<reference evidence="1 2" key="1">
    <citation type="journal article" date="2013" name="Int. J. Syst. Evol. Microbiol.">
        <title>Hoeflea suaedae sp. nov., an endophytic bacterium isolated from the root of the halophyte Suaeda maritima.</title>
        <authorList>
            <person name="Chung E.J."/>
            <person name="Park J.A."/>
            <person name="Pramanik P."/>
            <person name="Bibi F."/>
            <person name="Jeon C.O."/>
            <person name="Chung Y.R."/>
        </authorList>
    </citation>
    <scope>NUCLEOTIDE SEQUENCE [LARGE SCALE GENOMIC DNA]</scope>
    <source>
        <strain evidence="1 2">YC6898</strain>
    </source>
</reference>
<dbReference type="RefSeq" id="WP_133283685.1">
    <property type="nucleotide sequence ID" value="NZ_SMSI01000001.1"/>
</dbReference>
<dbReference type="InterPro" id="IPR019056">
    <property type="entry name" value="Phage_TAC_6"/>
</dbReference>
<dbReference type="OrthoDB" id="7582980at2"/>
<dbReference type="EMBL" id="SMSI01000001">
    <property type="protein sequence ID" value="TDH38851.1"/>
    <property type="molecule type" value="Genomic_DNA"/>
</dbReference>
<evidence type="ECO:0000313" key="2">
    <source>
        <dbReference type="Proteomes" id="UP000295131"/>
    </source>
</evidence>
<proteinExistence type="predicted"/>
<dbReference type="AlphaFoldDB" id="A0A4R5PQ91"/>
<name>A0A4R5PQ91_9HYPH</name>
<evidence type="ECO:0000313" key="1">
    <source>
        <dbReference type="EMBL" id="TDH38851.1"/>
    </source>
</evidence>
<accession>A0A4R5PQ91</accession>
<organism evidence="1 2">
    <name type="scientific">Pseudohoeflea suaedae</name>
    <dbReference type="NCBI Taxonomy" id="877384"/>
    <lineage>
        <taxon>Bacteria</taxon>
        <taxon>Pseudomonadati</taxon>
        <taxon>Pseudomonadota</taxon>
        <taxon>Alphaproteobacteria</taxon>
        <taxon>Hyphomicrobiales</taxon>
        <taxon>Rhizobiaceae</taxon>
        <taxon>Pseudohoeflea</taxon>
    </lineage>
</organism>